<feature type="chain" id="PRO_5012967515" evidence="3">
    <location>
        <begin position="23"/>
        <end position="242"/>
    </location>
</feature>
<dbReference type="PANTHER" id="PTHR37423:SF2">
    <property type="entry name" value="MEMBRANE-BOUND LYTIC MUREIN TRANSGLYCOSYLASE C"/>
    <property type="match status" value="1"/>
</dbReference>
<dbReference type="Proteomes" id="UP000219353">
    <property type="component" value="Unassembled WGS sequence"/>
</dbReference>
<dbReference type="PANTHER" id="PTHR37423">
    <property type="entry name" value="SOLUBLE LYTIC MUREIN TRANSGLYCOSYLASE-RELATED"/>
    <property type="match status" value="1"/>
</dbReference>
<dbReference type="GO" id="GO:0008933">
    <property type="term" value="F:peptidoglycan lytic transglycosylase activity"/>
    <property type="evidence" value="ECO:0007669"/>
    <property type="project" value="InterPro"/>
</dbReference>
<protein>
    <submittedName>
        <fullName evidence="5">Transglycosylase SLT domain-containing protein</fullName>
    </submittedName>
</protein>
<evidence type="ECO:0000259" key="4">
    <source>
        <dbReference type="Pfam" id="PF01464"/>
    </source>
</evidence>
<dbReference type="InterPro" id="IPR008258">
    <property type="entry name" value="Transglycosylase_SLT_dom_1"/>
</dbReference>
<feature type="domain" description="Transglycosylase SLT" evidence="4">
    <location>
        <begin position="122"/>
        <end position="224"/>
    </location>
</feature>
<accession>A0A285IEB0</accession>
<evidence type="ECO:0000256" key="1">
    <source>
        <dbReference type="ARBA" id="ARBA00007734"/>
    </source>
</evidence>
<dbReference type="SUPFAM" id="SSF53955">
    <property type="entry name" value="Lysozyme-like"/>
    <property type="match status" value="1"/>
</dbReference>
<dbReference type="AlphaFoldDB" id="A0A285IEB0"/>
<dbReference type="CDD" id="cd00254">
    <property type="entry name" value="LT-like"/>
    <property type="match status" value="1"/>
</dbReference>
<comment type="similarity">
    <text evidence="1">Belongs to the transglycosylase Slt family.</text>
</comment>
<dbReference type="RefSeq" id="WP_170948932.1">
    <property type="nucleotide sequence ID" value="NZ_OBEB01000001.1"/>
</dbReference>
<feature type="signal peptide" evidence="3">
    <location>
        <begin position="1"/>
        <end position="22"/>
    </location>
</feature>
<dbReference type="GO" id="GO:0000270">
    <property type="term" value="P:peptidoglycan metabolic process"/>
    <property type="evidence" value="ECO:0007669"/>
    <property type="project" value="InterPro"/>
</dbReference>
<evidence type="ECO:0000313" key="6">
    <source>
        <dbReference type="Proteomes" id="UP000219353"/>
    </source>
</evidence>
<dbReference type="PROSITE" id="PS00922">
    <property type="entry name" value="TRANSGLYCOSYLASE"/>
    <property type="match status" value="1"/>
</dbReference>
<evidence type="ECO:0000313" key="5">
    <source>
        <dbReference type="EMBL" id="SNY46305.1"/>
    </source>
</evidence>
<reference evidence="6" key="1">
    <citation type="submission" date="2017-09" db="EMBL/GenBank/DDBJ databases">
        <authorList>
            <person name="Varghese N."/>
            <person name="Submissions S."/>
        </authorList>
    </citation>
    <scope>NUCLEOTIDE SEQUENCE [LARGE SCALE GENOMIC DNA]</scope>
    <source>
        <strain evidence="6">CGMCC 1.12461</strain>
    </source>
</reference>
<sequence length="242" mass="26491">MSGLAAKTCWVGVLLCPLLLSAMQQSTDAGSEPKRQLKLSPDSARPLQQPKISPTAKATAANSIAVFKSNQADGTVLFSDRRPLNRPYQQLHFDCFACDPNSSINWYKTPLFVRPYNRIIDRVALEQKLDPALIRAIIHAESAFQPSALSKRGAIGLMQLMPDTAAMLGISDPLSPEQNIQGGSTYLAKLLKQYNGDLTLSLAAYNAGPGNVRRHQGVPPFAETQAYIKRVLILKKRYQQGA</sequence>
<dbReference type="InterPro" id="IPR023346">
    <property type="entry name" value="Lysozyme-like_dom_sf"/>
</dbReference>
<evidence type="ECO:0000256" key="3">
    <source>
        <dbReference type="SAM" id="SignalP"/>
    </source>
</evidence>
<dbReference type="GO" id="GO:0016020">
    <property type="term" value="C:membrane"/>
    <property type="evidence" value="ECO:0007669"/>
    <property type="project" value="InterPro"/>
</dbReference>
<evidence type="ECO:0000256" key="2">
    <source>
        <dbReference type="SAM" id="MobiDB-lite"/>
    </source>
</evidence>
<keyword evidence="6" id="KW-1185">Reference proteome</keyword>
<dbReference type="EMBL" id="OBEB01000001">
    <property type="protein sequence ID" value="SNY46305.1"/>
    <property type="molecule type" value="Genomic_DNA"/>
</dbReference>
<keyword evidence="3" id="KW-0732">Signal</keyword>
<name>A0A285IEB0_9GAMM</name>
<organism evidence="5 6">
    <name type="scientific">Arsukibacterium tuosuense</name>
    <dbReference type="NCBI Taxonomy" id="1323745"/>
    <lineage>
        <taxon>Bacteria</taxon>
        <taxon>Pseudomonadati</taxon>
        <taxon>Pseudomonadota</taxon>
        <taxon>Gammaproteobacteria</taxon>
        <taxon>Chromatiales</taxon>
        <taxon>Chromatiaceae</taxon>
        <taxon>Arsukibacterium</taxon>
    </lineage>
</organism>
<dbReference type="InterPro" id="IPR000189">
    <property type="entry name" value="Transglyc_AS"/>
</dbReference>
<dbReference type="Gene3D" id="1.10.530.10">
    <property type="match status" value="1"/>
</dbReference>
<dbReference type="Pfam" id="PF01464">
    <property type="entry name" value="SLT"/>
    <property type="match status" value="1"/>
</dbReference>
<proteinExistence type="inferred from homology"/>
<feature type="region of interest" description="Disordered" evidence="2">
    <location>
        <begin position="27"/>
        <end position="52"/>
    </location>
</feature>
<gene>
    <name evidence="5" type="ORF">SAMN06297280_1073</name>
</gene>